<gene>
    <name evidence="7" type="ORF">FC96_GL001103</name>
</gene>
<feature type="domain" description="NlpC/P60" evidence="6">
    <location>
        <begin position="30"/>
        <end position="151"/>
    </location>
</feature>
<dbReference type="RefSeq" id="WP_056941994.1">
    <property type="nucleotide sequence ID" value="NZ_AZCX01000002.1"/>
</dbReference>
<evidence type="ECO:0000256" key="2">
    <source>
        <dbReference type="ARBA" id="ARBA00022670"/>
    </source>
</evidence>
<dbReference type="PATRIC" id="fig|1302272.5.peg.1109"/>
<organism evidence="7 8">
    <name type="scientific">Secundilactobacillus kimchicus JCM 15530</name>
    <dbReference type="NCBI Taxonomy" id="1302272"/>
    <lineage>
        <taxon>Bacteria</taxon>
        <taxon>Bacillati</taxon>
        <taxon>Bacillota</taxon>
        <taxon>Bacilli</taxon>
        <taxon>Lactobacillales</taxon>
        <taxon>Lactobacillaceae</taxon>
        <taxon>Secundilactobacillus</taxon>
    </lineage>
</organism>
<keyword evidence="5" id="KW-0732">Signal</keyword>
<feature type="chain" id="PRO_5006405282" evidence="5">
    <location>
        <begin position="31"/>
        <end position="152"/>
    </location>
</feature>
<dbReference type="InterPro" id="IPR000064">
    <property type="entry name" value="NLP_P60_dom"/>
</dbReference>
<evidence type="ECO:0000313" key="8">
    <source>
        <dbReference type="Proteomes" id="UP000050911"/>
    </source>
</evidence>
<dbReference type="InterPro" id="IPR051202">
    <property type="entry name" value="Peptidase_C40"/>
</dbReference>
<evidence type="ECO:0000256" key="4">
    <source>
        <dbReference type="ARBA" id="ARBA00022807"/>
    </source>
</evidence>
<dbReference type="Proteomes" id="UP000050911">
    <property type="component" value="Unassembled WGS sequence"/>
</dbReference>
<evidence type="ECO:0000256" key="5">
    <source>
        <dbReference type="SAM" id="SignalP"/>
    </source>
</evidence>
<dbReference type="Gene3D" id="3.90.1720.10">
    <property type="entry name" value="endopeptidase domain like (from Nostoc punctiforme)"/>
    <property type="match status" value="1"/>
</dbReference>
<keyword evidence="2" id="KW-0645">Protease</keyword>
<sequence>MKKFFTKVLLAFVAIISFSVVSFHETDAHAASFTSVYQTAKNYLGTPYVYGATGPTSFDCSGFTSYVYKKAAKVTLPRTAQAQYNKYDHVSAKTAEKGDLVFFGASKLSISHVGMYIGNGKMIDAQNRGVVIEKINAPWWNAVGYAHVTDLD</sequence>
<dbReference type="EMBL" id="AZCX01000002">
    <property type="protein sequence ID" value="KRK48784.1"/>
    <property type="molecule type" value="Genomic_DNA"/>
</dbReference>
<dbReference type="AlphaFoldDB" id="A0A0R1HQ70"/>
<protein>
    <submittedName>
        <fullName evidence="7">NLP P60 protein</fullName>
    </submittedName>
</protein>
<keyword evidence="8" id="KW-1185">Reference proteome</keyword>
<dbReference type="PANTHER" id="PTHR47053:SF1">
    <property type="entry name" value="MUREIN DD-ENDOPEPTIDASE MEPH-RELATED"/>
    <property type="match status" value="1"/>
</dbReference>
<dbReference type="OrthoDB" id="1654978at2"/>
<reference evidence="7 8" key="1">
    <citation type="journal article" date="2015" name="Genome Announc.">
        <title>Expanding the biotechnology potential of lactobacilli through comparative genomics of 213 strains and associated genera.</title>
        <authorList>
            <person name="Sun Z."/>
            <person name="Harris H.M."/>
            <person name="McCann A."/>
            <person name="Guo C."/>
            <person name="Argimon S."/>
            <person name="Zhang W."/>
            <person name="Yang X."/>
            <person name="Jeffery I.B."/>
            <person name="Cooney J.C."/>
            <person name="Kagawa T.F."/>
            <person name="Liu W."/>
            <person name="Song Y."/>
            <person name="Salvetti E."/>
            <person name="Wrobel A."/>
            <person name="Rasinkangas P."/>
            <person name="Parkhill J."/>
            <person name="Rea M.C."/>
            <person name="O'Sullivan O."/>
            <person name="Ritari J."/>
            <person name="Douillard F.P."/>
            <person name="Paul Ross R."/>
            <person name="Yang R."/>
            <person name="Briner A.E."/>
            <person name="Felis G.E."/>
            <person name="de Vos W.M."/>
            <person name="Barrangou R."/>
            <person name="Klaenhammer T.R."/>
            <person name="Caufield P.W."/>
            <person name="Cui Y."/>
            <person name="Zhang H."/>
            <person name="O'Toole P.W."/>
        </authorList>
    </citation>
    <scope>NUCLEOTIDE SEQUENCE [LARGE SCALE GENOMIC DNA]</scope>
    <source>
        <strain evidence="7 8">JCM 15530</strain>
    </source>
</reference>
<comment type="caution">
    <text evidence="7">The sequence shown here is derived from an EMBL/GenBank/DDBJ whole genome shotgun (WGS) entry which is preliminary data.</text>
</comment>
<dbReference type="GO" id="GO:0006508">
    <property type="term" value="P:proteolysis"/>
    <property type="evidence" value="ECO:0007669"/>
    <property type="project" value="UniProtKB-KW"/>
</dbReference>
<evidence type="ECO:0000256" key="3">
    <source>
        <dbReference type="ARBA" id="ARBA00022801"/>
    </source>
</evidence>
<dbReference type="InterPro" id="IPR038765">
    <property type="entry name" value="Papain-like_cys_pep_sf"/>
</dbReference>
<evidence type="ECO:0000313" key="7">
    <source>
        <dbReference type="EMBL" id="KRK48784.1"/>
    </source>
</evidence>
<accession>A0A0R1HQ70</accession>
<dbReference type="Pfam" id="PF00877">
    <property type="entry name" value="NLPC_P60"/>
    <property type="match status" value="1"/>
</dbReference>
<keyword evidence="4" id="KW-0788">Thiol protease</keyword>
<evidence type="ECO:0000259" key="6">
    <source>
        <dbReference type="PROSITE" id="PS51935"/>
    </source>
</evidence>
<comment type="similarity">
    <text evidence="1">Belongs to the peptidase C40 family.</text>
</comment>
<dbReference type="SUPFAM" id="SSF54001">
    <property type="entry name" value="Cysteine proteinases"/>
    <property type="match status" value="1"/>
</dbReference>
<dbReference type="GO" id="GO:0008234">
    <property type="term" value="F:cysteine-type peptidase activity"/>
    <property type="evidence" value="ECO:0007669"/>
    <property type="project" value="UniProtKB-KW"/>
</dbReference>
<keyword evidence="3" id="KW-0378">Hydrolase</keyword>
<proteinExistence type="inferred from homology"/>
<evidence type="ECO:0000256" key="1">
    <source>
        <dbReference type="ARBA" id="ARBA00007074"/>
    </source>
</evidence>
<dbReference type="PANTHER" id="PTHR47053">
    <property type="entry name" value="MUREIN DD-ENDOPEPTIDASE MEPH-RELATED"/>
    <property type="match status" value="1"/>
</dbReference>
<name>A0A0R1HQ70_9LACO</name>
<feature type="signal peptide" evidence="5">
    <location>
        <begin position="1"/>
        <end position="30"/>
    </location>
</feature>
<dbReference type="PROSITE" id="PS51935">
    <property type="entry name" value="NLPC_P60"/>
    <property type="match status" value="1"/>
</dbReference>